<protein>
    <submittedName>
        <fullName evidence="2">Cytosolic fatty-acid binding proteins domain-containing protein</fullName>
    </submittedName>
</protein>
<name>A0AC34Q822_9BILA</name>
<organism evidence="1 2">
    <name type="scientific">Panagrolaimus sp. JU765</name>
    <dbReference type="NCBI Taxonomy" id="591449"/>
    <lineage>
        <taxon>Eukaryota</taxon>
        <taxon>Metazoa</taxon>
        <taxon>Ecdysozoa</taxon>
        <taxon>Nematoda</taxon>
        <taxon>Chromadorea</taxon>
        <taxon>Rhabditida</taxon>
        <taxon>Tylenchina</taxon>
        <taxon>Panagrolaimomorpha</taxon>
        <taxon>Panagrolaimoidea</taxon>
        <taxon>Panagrolaimidae</taxon>
        <taxon>Panagrolaimus</taxon>
    </lineage>
</organism>
<evidence type="ECO:0000313" key="1">
    <source>
        <dbReference type="Proteomes" id="UP000887576"/>
    </source>
</evidence>
<accession>A0AC34Q822</accession>
<sequence length="134" mass="15191">MDAFVGTWNFVESDNFEAYMKQVGVGMVQRKLASSTKPSVVFEKTGDKWKMSVISAIKTIVTEFELDKEFEETTADGRKCKSTFSLVDGKLIQEQKAAKTGEKDSHFERWIEGDKLIVTGESEGVKYRRVHQKA</sequence>
<dbReference type="Proteomes" id="UP000887576">
    <property type="component" value="Unplaced"/>
</dbReference>
<proteinExistence type="predicted"/>
<dbReference type="WBParaSite" id="JU765_v2.g13892.t1">
    <property type="protein sequence ID" value="JU765_v2.g13892.t1"/>
    <property type="gene ID" value="JU765_v2.g13892"/>
</dbReference>
<evidence type="ECO:0000313" key="2">
    <source>
        <dbReference type="WBParaSite" id="JU765_v2.g13892.t1"/>
    </source>
</evidence>
<reference evidence="2" key="1">
    <citation type="submission" date="2022-11" db="UniProtKB">
        <authorList>
            <consortium name="WormBaseParasite"/>
        </authorList>
    </citation>
    <scope>IDENTIFICATION</scope>
</reference>